<evidence type="ECO:0000313" key="9">
    <source>
        <dbReference type="Proteomes" id="UP000289372"/>
    </source>
</evidence>
<protein>
    <submittedName>
        <fullName evidence="5">Carboligase</fullName>
    </submittedName>
    <submittedName>
        <fullName evidence="6">Non-ribosomal peptide synthetase</fullName>
    </submittedName>
</protein>
<organism evidence="6 10">
    <name type="scientific">Xanthomonas perforans</name>
    <dbReference type="NCBI Taxonomy" id="442694"/>
    <lineage>
        <taxon>Bacteria</taxon>
        <taxon>Pseudomonadati</taxon>
        <taxon>Pseudomonadota</taxon>
        <taxon>Gammaproteobacteria</taxon>
        <taxon>Lysobacterales</taxon>
        <taxon>Lysobacteraceae</taxon>
        <taxon>Xanthomonas</taxon>
    </lineage>
</organism>
<dbReference type="SUPFAM" id="SSF53474">
    <property type="entry name" value="alpha/beta-Hydrolases"/>
    <property type="match status" value="1"/>
</dbReference>
<dbReference type="EMBL" id="JAAGYU010000115">
    <property type="protein sequence ID" value="NEL78267.1"/>
    <property type="molecule type" value="Genomic_DNA"/>
</dbReference>
<dbReference type="InterPro" id="IPR020802">
    <property type="entry name" value="TesA-like"/>
</dbReference>
<evidence type="ECO:0000313" key="10">
    <source>
        <dbReference type="Proteomes" id="UP000471082"/>
    </source>
</evidence>
<dbReference type="Gene3D" id="3.40.50.1820">
    <property type="entry name" value="alpha/beta hydrolase"/>
    <property type="match status" value="1"/>
</dbReference>
<dbReference type="SUPFAM" id="SSF47336">
    <property type="entry name" value="ACP-like"/>
    <property type="match status" value="1"/>
</dbReference>
<keyword evidence="2" id="KW-0596">Phosphopantetheine</keyword>
<dbReference type="EMBL" id="PUUL01000016">
    <property type="protein sequence ID" value="RXD56593.1"/>
    <property type="molecule type" value="Genomic_DNA"/>
</dbReference>
<dbReference type="SUPFAM" id="SSF52777">
    <property type="entry name" value="CoA-dependent acyltransferases"/>
    <property type="match status" value="2"/>
</dbReference>
<sequence>MHADASPVFPLTKAQRGLWVANKLHTDNTLMLAEVLEMFGPLNPQVLIRASMQLTHEFDTLRLCIVEREGVPSQVVLPAYNGTIPYFDVSSDPAPRNAAEHWIDEEIRKPEDLQNGPLWHCAVFRLGEDHHLWVQCVSHLVMDGYCASIMMQRMAVLYNAYLADVEPAPAQYGSALSLLEMEQHYRNSDRFQRDREYWMQQLADLPPPATLARPGNQLSTGLLRGTGQFSPQQVVRLRALGKEYGASLPQMLISLIAAYYYRCTGAEDLVLAMPVTGRINARYRQTAGLVANVISLRLKMDPQQPIHTLFAQVSSVVRHALRHQQYRFEDVRRDLGMFGMEQKFARLAVNIEAFDYTLRFGEAYAVPHNLSNGPADDLTIFCYERGDGAALRFDLDANPALYDSEELAEHCRRLTHLADAVLADPECALGQVDVLGDSERRRLLHTWNNTAAPLPEPATLLHGMLQRAELMPAALVAQYDNRTLDYATLCELASRIAAQWVADGVRPGDVVAVALPRSEHLLVALLAVMWSGAAYLPLDPESPAARNRQMLNDSGAIGLVCEPALCERYLLGGMVWLDPRPAVLPEAIAPLATPDGTAYVLYTSGSTGAPKGVEISHRNLFNFLHAMEHELALRPRDRVLAVTTITFDIAGLELYLPLLVGARVVIAPAGISHDPRGLSRLIADEHISVVQATPSLWRILLANEDLVLDRIHALIGGEALVPELATQLLSRVGRLTQLYGPTETTIWSTIMPLQLTDAAAPPIGRPLLNTRVYVLDAQRQPLPTGAIGELYIGGAGVAKGYRGKRQLTSERFMRDPFADDGSSMYRTGDRVRQRSDGLLEFIGRADAQLKIRGHRVEPAEIESALLLHSQVAQAVVVGHGDGDGEHALQLLAYVVGKHGNAPSIELLRAHLQQRLPASMIPTLWVPLEALPLTPNGKLDRRALPAPGALPQRAHLAPRDALERQLATMLQEVLGIEVVGVDDNFFELGGDSLRAAEMAARFPQMFGVELPLGTLFHAPTIAGLAEVIKRSAHTPNDPLSVLLPLRAGTAGSTPLFCIHPVIGLGWSYLTLLGQLDPQWPVYALQSPGLSDPQHRPESIEAIARDYLARLRSVQPRGPYRLLGWSLGGLIAHAITAELHALGEEVEVLAMLDSYPHLEQAAALSESENVRASVHALALHLAPGQSMPTTVAELASLLCDHYGLNELPAVRQLLEQRPTLLDDLGALTQHHLQLARRHRPRQLDQDVVFVEASVRMSSGGDDALWVDYRPQAWHPYVRNLQLHVLDSDHHSMLSPTHAATLSTLLHAATAEATRAVRPVGQAGRGAVAGDGVTEYA</sequence>
<proteinExistence type="predicted"/>
<dbReference type="InterPro" id="IPR010071">
    <property type="entry name" value="AA_adenyl_dom"/>
</dbReference>
<comment type="caution">
    <text evidence="6">The sequence shown here is derived from an EMBL/GenBank/DDBJ whole genome shotgun (WGS) entry which is preliminary data.</text>
</comment>
<dbReference type="FunFam" id="2.30.38.10:FF:000001">
    <property type="entry name" value="Non-ribosomal peptide synthetase PvdI"/>
    <property type="match status" value="1"/>
</dbReference>
<dbReference type="InterPro" id="IPR020806">
    <property type="entry name" value="PKS_PP-bd"/>
</dbReference>
<dbReference type="InterPro" id="IPR009081">
    <property type="entry name" value="PP-bd_ACP"/>
</dbReference>
<evidence type="ECO:0000313" key="7">
    <source>
        <dbReference type="EMBL" id="RXD56593.1"/>
    </source>
</evidence>
<dbReference type="Pfam" id="PF00501">
    <property type="entry name" value="AMP-binding"/>
    <property type="match status" value="1"/>
</dbReference>
<dbReference type="InterPro" id="IPR006162">
    <property type="entry name" value="Ppantetheine_attach_site"/>
</dbReference>
<dbReference type="Pfam" id="PF00975">
    <property type="entry name" value="Thioesterase"/>
    <property type="match status" value="1"/>
</dbReference>
<dbReference type="SMART" id="SM00824">
    <property type="entry name" value="PKS_TE"/>
    <property type="match status" value="1"/>
</dbReference>
<dbReference type="Pfam" id="PF13193">
    <property type="entry name" value="AMP-binding_C"/>
    <property type="match status" value="1"/>
</dbReference>
<dbReference type="GeneID" id="61776465"/>
<accession>A0A0G8WVM8</accession>
<evidence type="ECO:0000259" key="4">
    <source>
        <dbReference type="PROSITE" id="PS50075"/>
    </source>
</evidence>
<reference evidence="5 8" key="1">
    <citation type="submission" date="2015-02" db="EMBL/GenBank/DDBJ databases">
        <title>Whole genome sequencing of multiple isolates of three species of pepper and tomato-infecting xanthomonads reveals genetic diversity in field strains and pinpoints effectors responsible for host specificity.</title>
        <authorList>
            <person name="Schwartz A."/>
            <person name="Dahlbeck D."/>
            <person name="Staskawicz B."/>
            <person name="Bart R."/>
            <person name="Potnis N."/>
            <person name="Minsavage G."/>
            <person name="Timilsina S."/>
            <person name="Goss E."/>
            <person name="Jones J."/>
            <person name="Vallad G."/>
            <person name="Barak J."/>
            <person name="Miller S."/>
            <person name="Ritchie D."/>
            <person name="Martins J.Jr."/>
            <person name="Patane J.S."/>
            <person name="Setubal J.C."/>
        </authorList>
    </citation>
    <scope>NUCLEOTIDE SEQUENCE [LARGE SCALE GENOMIC DNA]</scope>
    <source>
        <strain evidence="5 8">Xp3-15</strain>
    </source>
</reference>
<dbReference type="Gene3D" id="3.30.559.10">
    <property type="entry name" value="Chloramphenicol acetyltransferase-like domain"/>
    <property type="match status" value="1"/>
</dbReference>
<dbReference type="InterPro" id="IPR023213">
    <property type="entry name" value="CAT-like_dom_sf"/>
</dbReference>
<evidence type="ECO:0000313" key="6">
    <source>
        <dbReference type="EMBL" id="NEL78267.1"/>
    </source>
</evidence>
<dbReference type="InterPro" id="IPR000873">
    <property type="entry name" value="AMP-dep_synth/lig_dom"/>
</dbReference>
<dbReference type="GO" id="GO:0047527">
    <property type="term" value="F:2,3-dihydroxybenzoate-serine ligase activity"/>
    <property type="evidence" value="ECO:0007669"/>
    <property type="project" value="TreeGrafter"/>
</dbReference>
<dbReference type="SUPFAM" id="SSF56801">
    <property type="entry name" value="Acetyl-CoA synthetase-like"/>
    <property type="match status" value="1"/>
</dbReference>
<keyword evidence="8" id="KW-1185">Reference proteome</keyword>
<dbReference type="Pfam" id="PF00668">
    <property type="entry name" value="Condensation"/>
    <property type="match status" value="1"/>
</dbReference>
<dbReference type="InterPro" id="IPR029058">
    <property type="entry name" value="AB_hydrolase_fold"/>
</dbReference>
<dbReference type="PANTHER" id="PTHR45527:SF1">
    <property type="entry name" value="FATTY ACID SYNTHASE"/>
    <property type="match status" value="1"/>
</dbReference>
<dbReference type="InterPro" id="IPR036736">
    <property type="entry name" value="ACP-like_sf"/>
</dbReference>
<dbReference type="PROSITE" id="PS00012">
    <property type="entry name" value="PHOSPHOPANTETHEINE"/>
    <property type="match status" value="1"/>
</dbReference>
<dbReference type="Proteomes" id="UP000289372">
    <property type="component" value="Unassembled WGS sequence"/>
</dbReference>
<dbReference type="PANTHER" id="PTHR45527">
    <property type="entry name" value="NONRIBOSOMAL PEPTIDE SYNTHETASE"/>
    <property type="match status" value="1"/>
</dbReference>
<keyword evidence="3" id="KW-0597">Phosphoprotein</keyword>
<dbReference type="CDD" id="cd12116">
    <property type="entry name" value="A_NRPS_Ta1_like"/>
    <property type="match status" value="1"/>
</dbReference>
<feature type="domain" description="Carrier" evidence="4">
    <location>
        <begin position="956"/>
        <end position="1031"/>
    </location>
</feature>
<dbReference type="PROSITE" id="PS50075">
    <property type="entry name" value="CARRIER"/>
    <property type="match status" value="1"/>
</dbReference>
<dbReference type="CDD" id="cd19533">
    <property type="entry name" value="starter-C_NRPS"/>
    <property type="match status" value="1"/>
</dbReference>
<dbReference type="InterPro" id="IPR042099">
    <property type="entry name" value="ANL_N_sf"/>
</dbReference>
<dbReference type="EMBL" id="JZUY01000047">
    <property type="protein sequence ID" value="KLC03448.1"/>
    <property type="molecule type" value="Genomic_DNA"/>
</dbReference>
<dbReference type="Gene3D" id="3.30.559.30">
    <property type="entry name" value="Nonribosomal peptide synthetase, condensation domain"/>
    <property type="match status" value="2"/>
</dbReference>
<reference evidence="7 9" key="2">
    <citation type="submission" date="2018-02" db="EMBL/GenBank/DDBJ databases">
        <title>Characterization of Xanthomonas diversity in transplant houses and field plants.</title>
        <authorList>
            <person name="Abrahamian P."/>
            <person name="Timilsina S."/>
            <person name="Minsavage G.V."/>
            <person name="Goss E.M."/>
            <person name="Jones J.B."/>
            <person name="Vallad G.E."/>
        </authorList>
    </citation>
    <scope>NUCLEOTIDE SEQUENCE [LARGE SCALE GENOMIC DNA]</scope>
    <source>
        <strain evidence="7 9">GEV2132</strain>
    </source>
</reference>
<dbReference type="InterPro" id="IPR001242">
    <property type="entry name" value="Condensation_dom"/>
</dbReference>
<evidence type="ECO:0000313" key="5">
    <source>
        <dbReference type="EMBL" id="KLC03448.1"/>
    </source>
</evidence>
<dbReference type="InterPro" id="IPR045851">
    <property type="entry name" value="AMP-bd_C_sf"/>
</dbReference>
<dbReference type="NCBIfam" id="TIGR01733">
    <property type="entry name" value="AA-adenyl-dom"/>
    <property type="match status" value="1"/>
</dbReference>
<dbReference type="FunFam" id="3.40.50.12780:FF:000012">
    <property type="entry name" value="Non-ribosomal peptide synthetase"/>
    <property type="match status" value="1"/>
</dbReference>
<evidence type="ECO:0000313" key="8">
    <source>
        <dbReference type="Proteomes" id="UP000035369"/>
    </source>
</evidence>
<dbReference type="FunFam" id="1.10.1200.10:FF:000005">
    <property type="entry name" value="Nonribosomal peptide synthetase 1"/>
    <property type="match status" value="1"/>
</dbReference>
<dbReference type="InterPro" id="IPR025110">
    <property type="entry name" value="AMP-bd_C"/>
</dbReference>
<dbReference type="GO" id="GO:0031177">
    <property type="term" value="F:phosphopantetheine binding"/>
    <property type="evidence" value="ECO:0007669"/>
    <property type="project" value="InterPro"/>
</dbReference>
<dbReference type="GO" id="GO:0005829">
    <property type="term" value="C:cytosol"/>
    <property type="evidence" value="ECO:0007669"/>
    <property type="project" value="TreeGrafter"/>
</dbReference>
<comment type="cofactor">
    <cofactor evidence="1">
        <name>pantetheine 4'-phosphate</name>
        <dbReference type="ChEBI" id="CHEBI:47942"/>
    </cofactor>
</comment>
<name>A0A0G8WVM8_XANPE</name>
<dbReference type="Gene3D" id="3.40.50.12780">
    <property type="entry name" value="N-terminal domain of ligase-like"/>
    <property type="match status" value="1"/>
</dbReference>
<evidence type="ECO:0000256" key="1">
    <source>
        <dbReference type="ARBA" id="ARBA00001957"/>
    </source>
</evidence>
<dbReference type="GO" id="GO:0009239">
    <property type="term" value="P:enterobactin biosynthetic process"/>
    <property type="evidence" value="ECO:0007669"/>
    <property type="project" value="TreeGrafter"/>
</dbReference>
<dbReference type="GO" id="GO:0043041">
    <property type="term" value="P:amino acid activation for nonribosomal peptide biosynthetic process"/>
    <property type="evidence" value="ECO:0007669"/>
    <property type="project" value="TreeGrafter"/>
</dbReference>
<gene>
    <name evidence="7" type="ORF">DB769_02895</name>
    <name evidence="6" type="ORF">G3W61_18780</name>
    <name evidence="5" type="ORF">XP315_17905</name>
</gene>
<dbReference type="Gene3D" id="3.30.300.30">
    <property type="match status" value="1"/>
</dbReference>
<dbReference type="Proteomes" id="UP000471082">
    <property type="component" value="Unassembled WGS sequence"/>
</dbReference>
<dbReference type="Pfam" id="PF00550">
    <property type="entry name" value="PP-binding"/>
    <property type="match status" value="1"/>
</dbReference>
<dbReference type="InterPro" id="IPR001031">
    <property type="entry name" value="Thioesterase"/>
</dbReference>
<reference evidence="6 10" key="3">
    <citation type="submission" date="2019-11" db="EMBL/GenBank/DDBJ databases">
        <title>Genome-resolved metagenomics to study the prevalence of co-infection and intraspecific heterogeneity among plant pathogen metapopulations.</title>
        <authorList>
            <person name="Newberry E."/>
            <person name="Bhandari R."/>
            <person name="Kemble J."/>
            <person name="Sikora E."/>
            <person name="Potnis N."/>
        </authorList>
    </citation>
    <scope>NUCLEOTIDE SEQUENCE [LARGE SCALE GENOMIC DNA]</scope>
    <source>
        <strain evidence="6">Xp_Tom_Tuscaloosa_18b</strain>
    </source>
</reference>
<dbReference type="InterPro" id="IPR020845">
    <property type="entry name" value="AMP-binding_CS"/>
</dbReference>
<dbReference type="Proteomes" id="UP000035369">
    <property type="component" value="Unassembled WGS sequence"/>
</dbReference>
<dbReference type="RefSeq" id="WP_033478898.1">
    <property type="nucleotide sequence ID" value="NZ_CP018475.1"/>
</dbReference>
<dbReference type="SMART" id="SM00823">
    <property type="entry name" value="PKS_PP"/>
    <property type="match status" value="1"/>
</dbReference>
<dbReference type="KEGG" id="xpe:BJD13_19345"/>
<dbReference type="GO" id="GO:0009366">
    <property type="term" value="C:enterobactin synthetase complex"/>
    <property type="evidence" value="ECO:0007669"/>
    <property type="project" value="TreeGrafter"/>
</dbReference>
<dbReference type="PROSITE" id="PS00455">
    <property type="entry name" value="AMP_BINDING"/>
    <property type="match status" value="1"/>
</dbReference>
<evidence type="ECO:0000256" key="3">
    <source>
        <dbReference type="ARBA" id="ARBA00022553"/>
    </source>
</evidence>
<evidence type="ECO:0000256" key="2">
    <source>
        <dbReference type="ARBA" id="ARBA00022450"/>
    </source>
</evidence>